<sequence length="45" mass="4781">MYRGFVMSASVEGEGRCSKTYGGGECAARELHGGCCCFCSFSCSR</sequence>
<organism evidence="1">
    <name type="scientific">Medicago truncatula</name>
    <name type="common">Barrel medic</name>
    <name type="synonym">Medicago tribuloides</name>
    <dbReference type="NCBI Taxonomy" id="3880"/>
    <lineage>
        <taxon>Eukaryota</taxon>
        <taxon>Viridiplantae</taxon>
        <taxon>Streptophyta</taxon>
        <taxon>Embryophyta</taxon>
        <taxon>Tracheophyta</taxon>
        <taxon>Spermatophyta</taxon>
        <taxon>Magnoliopsida</taxon>
        <taxon>eudicotyledons</taxon>
        <taxon>Gunneridae</taxon>
        <taxon>Pentapetalae</taxon>
        <taxon>rosids</taxon>
        <taxon>fabids</taxon>
        <taxon>Fabales</taxon>
        <taxon>Fabaceae</taxon>
        <taxon>Papilionoideae</taxon>
        <taxon>50 kb inversion clade</taxon>
        <taxon>NPAAA clade</taxon>
        <taxon>Hologalegina</taxon>
        <taxon>IRL clade</taxon>
        <taxon>Trifolieae</taxon>
        <taxon>Medicago</taxon>
    </lineage>
</organism>
<name>I3T183_MEDTR</name>
<protein>
    <submittedName>
        <fullName evidence="1">Uncharacterized protein</fullName>
    </submittedName>
</protein>
<dbReference type="AlphaFoldDB" id="I3T183"/>
<dbReference type="EMBL" id="BT146481">
    <property type="protein sequence ID" value="AFK46275.1"/>
    <property type="molecule type" value="mRNA"/>
</dbReference>
<reference evidence="1" key="1">
    <citation type="submission" date="2012-05" db="EMBL/GenBank/DDBJ databases">
        <authorList>
            <person name="Krishnakumar V."/>
            <person name="Cheung F."/>
            <person name="Xiao Y."/>
            <person name="Chan A."/>
            <person name="Moskal W.A."/>
            <person name="Town C.D."/>
        </authorList>
    </citation>
    <scope>NUCLEOTIDE SEQUENCE</scope>
</reference>
<accession>I3T183</accession>
<evidence type="ECO:0000313" key="1">
    <source>
        <dbReference type="EMBL" id="AFK46275.1"/>
    </source>
</evidence>
<proteinExistence type="evidence at transcript level"/>